<organism evidence="1">
    <name type="scientific">marine sediment metagenome</name>
    <dbReference type="NCBI Taxonomy" id="412755"/>
    <lineage>
        <taxon>unclassified sequences</taxon>
        <taxon>metagenomes</taxon>
        <taxon>ecological metagenomes</taxon>
    </lineage>
</organism>
<proteinExistence type="predicted"/>
<protein>
    <submittedName>
        <fullName evidence="1">Uncharacterized protein</fullName>
    </submittedName>
</protein>
<accession>X1UVW1</accession>
<feature type="non-terminal residue" evidence="1">
    <location>
        <position position="1"/>
    </location>
</feature>
<dbReference type="AlphaFoldDB" id="X1UVW1"/>
<name>X1UVW1_9ZZZZ</name>
<evidence type="ECO:0000313" key="1">
    <source>
        <dbReference type="EMBL" id="GAI96479.1"/>
    </source>
</evidence>
<gene>
    <name evidence="1" type="ORF">S12H4_35147</name>
</gene>
<reference evidence="1" key="1">
    <citation type="journal article" date="2014" name="Front. Microbiol.">
        <title>High frequency of phylogenetically diverse reductive dehalogenase-homologous genes in deep subseafloor sedimentary metagenomes.</title>
        <authorList>
            <person name="Kawai M."/>
            <person name="Futagami T."/>
            <person name="Toyoda A."/>
            <person name="Takaki Y."/>
            <person name="Nishi S."/>
            <person name="Hori S."/>
            <person name="Arai W."/>
            <person name="Tsubouchi T."/>
            <person name="Morono Y."/>
            <person name="Uchiyama I."/>
            <person name="Ito T."/>
            <person name="Fujiyama A."/>
            <person name="Inagaki F."/>
            <person name="Takami H."/>
        </authorList>
    </citation>
    <scope>NUCLEOTIDE SEQUENCE</scope>
    <source>
        <strain evidence="1">Expedition CK06-06</strain>
    </source>
</reference>
<sequence>PTCRKVFWDGPHIEDINRKIQNITEKLSFSA</sequence>
<dbReference type="EMBL" id="BARW01020852">
    <property type="protein sequence ID" value="GAI96479.1"/>
    <property type="molecule type" value="Genomic_DNA"/>
</dbReference>
<comment type="caution">
    <text evidence="1">The sequence shown here is derived from an EMBL/GenBank/DDBJ whole genome shotgun (WGS) entry which is preliminary data.</text>
</comment>